<dbReference type="KEGG" id="oai:OLEAN_C28470"/>
<dbReference type="InterPro" id="IPR017896">
    <property type="entry name" value="4Fe4S_Fe-S-bd"/>
</dbReference>
<sequence length="75" mass="8506">MDENKKAASNDKLESAVIKSPCVYICCLDDDDICLGCYRSCDEICKWGAMDNEQRKDVMKKVAAREQDSGNMMKF</sequence>
<evidence type="ECO:0000313" key="3">
    <source>
        <dbReference type="Proteomes" id="UP000032749"/>
    </source>
</evidence>
<dbReference type="PANTHER" id="PTHR35175">
    <property type="entry name" value="DUF1289 DOMAIN-CONTAINING PROTEIN"/>
    <property type="match status" value="1"/>
</dbReference>
<dbReference type="AlphaFoldDB" id="R4YTI7"/>
<organism evidence="2 3">
    <name type="scientific">Oleispira antarctica RB-8</name>
    <dbReference type="NCBI Taxonomy" id="698738"/>
    <lineage>
        <taxon>Bacteria</taxon>
        <taxon>Pseudomonadati</taxon>
        <taxon>Pseudomonadota</taxon>
        <taxon>Gammaproteobacteria</taxon>
        <taxon>Oceanospirillales</taxon>
        <taxon>Oceanospirillaceae</taxon>
        <taxon>Oleispira</taxon>
    </lineage>
</organism>
<dbReference type="Proteomes" id="UP000032749">
    <property type="component" value="Chromosome"/>
</dbReference>
<dbReference type="Pfam" id="PF06945">
    <property type="entry name" value="DUF1289"/>
    <property type="match status" value="1"/>
</dbReference>
<dbReference type="HOGENOM" id="CLU_162538_4_0_6"/>
<dbReference type="EMBL" id="FO203512">
    <property type="protein sequence ID" value="CCK77023.1"/>
    <property type="molecule type" value="Genomic_DNA"/>
</dbReference>
<evidence type="ECO:0000259" key="1">
    <source>
        <dbReference type="PROSITE" id="PS51379"/>
    </source>
</evidence>
<dbReference type="STRING" id="698738.OLEAN_C28470"/>
<name>R4YTI7_OLEAN</name>
<keyword evidence="3" id="KW-1185">Reference proteome</keyword>
<proteinExistence type="predicted"/>
<dbReference type="InterPro" id="IPR010710">
    <property type="entry name" value="DUF1289"/>
</dbReference>
<accession>R4YTI7</accession>
<evidence type="ECO:0000313" key="2">
    <source>
        <dbReference type="EMBL" id="CCK77023.1"/>
    </source>
</evidence>
<reference evidence="2 3" key="1">
    <citation type="journal article" date="2013" name="Nat. Commun.">
        <title>Genome sequence and functional genomic analysis of the oil-degrading bacterium Oleispira antarctica.</title>
        <authorList>
            <person name="Kube M."/>
            <person name="Chernikova T.N."/>
            <person name="Al-Ramahi Y."/>
            <person name="Beloqui A."/>
            <person name="Lopez-Cortez N."/>
            <person name="Guazzaroni M.E."/>
            <person name="Heipieper H.J."/>
            <person name="Klages S."/>
            <person name="Kotsyurbenko O.R."/>
            <person name="Langer I."/>
            <person name="Nechitaylo T.Y."/>
            <person name="Lunsdorf H."/>
            <person name="Fernandez M."/>
            <person name="Juarez S."/>
            <person name="Ciordia S."/>
            <person name="Singer A."/>
            <person name="Kagan O."/>
            <person name="Egorova O."/>
            <person name="Petit P.A."/>
            <person name="Stogios P."/>
            <person name="Kim Y."/>
            <person name="Tchigvintsev A."/>
            <person name="Flick R."/>
            <person name="Denaro R."/>
            <person name="Genovese M."/>
            <person name="Albar J.P."/>
            <person name="Reva O.N."/>
            <person name="Martinez-Gomariz M."/>
            <person name="Tran H."/>
            <person name="Ferrer M."/>
            <person name="Savchenko A."/>
            <person name="Yakunin A.F."/>
            <person name="Yakimov M.M."/>
            <person name="Golyshina O.V."/>
            <person name="Reinhardt R."/>
            <person name="Golyshin P.N."/>
        </authorList>
    </citation>
    <scope>NUCLEOTIDE SEQUENCE [LARGE SCALE GENOMIC DNA]</scope>
</reference>
<dbReference type="PROSITE" id="PS51379">
    <property type="entry name" value="4FE4S_FER_2"/>
    <property type="match status" value="1"/>
</dbReference>
<protein>
    <recommendedName>
        <fullName evidence="1">4Fe-4S ferredoxin-type domain-containing protein</fullName>
    </recommendedName>
</protein>
<feature type="domain" description="4Fe-4S ferredoxin-type" evidence="1">
    <location>
        <begin position="24"/>
        <end position="55"/>
    </location>
</feature>
<gene>
    <name evidence="2" type="ORF">OLEAN_C28470</name>
</gene>
<dbReference type="PANTHER" id="PTHR35175:SF2">
    <property type="entry name" value="DUF1289 DOMAIN-CONTAINING PROTEIN"/>
    <property type="match status" value="1"/>
</dbReference>